<feature type="transmembrane region" description="Helical" evidence="7">
    <location>
        <begin position="99"/>
        <end position="117"/>
    </location>
</feature>
<keyword evidence="2" id="KW-0813">Transport</keyword>
<evidence type="ECO:0000256" key="6">
    <source>
        <dbReference type="ARBA" id="ARBA00023136"/>
    </source>
</evidence>
<dbReference type="RefSeq" id="WP_151179721.1">
    <property type="nucleotide sequence ID" value="NZ_CP042906.1"/>
</dbReference>
<feature type="domain" description="Cation efflux protein transmembrane" evidence="8">
    <location>
        <begin position="30"/>
        <end position="244"/>
    </location>
</feature>
<organism evidence="9 10">
    <name type="scientific">Hypericibacter terrae</name>
    <dbReference type="NCBI Taxonomy" id="2602015"/>
    <lineage>
        <taxon>Bacteria</taxon>
        <taxon>Pseudomonadati</taxon>
        <taxon>Pseudomonadota</taxon>
        <taxon>Alphaproteobacteria</taxon>
        <taxon>Rhodospirillales</taxon>
        <taxon>Dongiaceae</taxon>
        <taxon>Hypericibacter</taxon>
    </lineage>
</organism>
<dbReference type="PANTHER" id="PTHR45755:SF4">
    <property type="entry name" value="ZINC TRANSPORTER 7"/>
    <property type="match status" value="1"/>
</dbReference>
<dbReference type="Pfam" id="PF01545">
    <property type="entry name" value="Cation_efflux"/>
    <property type="match status" value="1"/>
</dbReference>
<comment type="subcellular location">
    <subcellularLocation>
        <location evidence="1">Membrane</location>
        <topology evidence="1">Multi-pass membrane protein</topology>
    </subcellularLocation>
</comment>
<evidence type="ECO:0000256" key="4">
    <source>
        <dbReference type="ARBA" id="ARBA00022989"/>
    </source>
</evidence>
<dbReference type="OrthoDB" id="271709at2"/>
<keyword evidence="4 7" id="KW-1133">Transmembrane helix</keyword>
<dbReference type="KEGG" id="htq:FRZ44_49910"/>
<evidence type="ECO:0000256" key="3">
    <source>
        <dbReference type="ARBA" id="ARBA00022692"/>
    </source>
</evidence>
<evidence type="ECO:0000256" key="2">
    <source>
        <dbReference type="ARBA" id="ARBA00022448"/>
    </source>
</evidence>
<keyword evidence="5" id="KW-0406">Ion transport</keyword>
<keyword evidence="10" id="KW-1185">Reference proteome</keyword>
<dbReference type="AlphaFoldDB" id="A0A5J6MYE1"/>
<evidence type="ECO:0000313" key="9">
    <source>
        <dbReference type="EMBL" id="QEX19676.1"/>
    </source>
</evidence>
<dbReference type="EMBL" id="CP042906">
    <property type="protein sequence ID" value="QEX19676.1"/>
    <property type="molecule type" value="Genomic_DNA"/>
</dbReference>
<evidence type="ECO:0000256" key="1">
    <source>
        <dbReference type="ARBA" id="ARBA00004141"/>
    </source>
</evidence>
<dbReference type="GO" id="GO:0006882">
    <property type="term" value="P:intracellular zinc ion homeostasis"/>
    <property type="evidence" value="ECO:0007669"/>
    <property type="project" value="InterPro"/>
</dbReference>
<name>A0A5J6MYE1_9PROT</name>
<proteinExistence type="predicted"/>
<sequence length="323" mass="34840">MKSHAAHSLDRWQRDHVYLADRHDKRARRVWIAVWLTAAMMVAEIAAGYAFGSMALLADGWHMATHAGALGLAGLAYRYAARHARNAHFSFGTGKLGDLAAFTNAIVLALIAAFIVYESVRRLLMPEPINYDDALIVAAVGLLINLGCAALLHEKAAGGAAADHGHDRASHDHDHGHSHRDHNLHGAYLHVIADAATSVLAIAGLLAGRLWGWAWMDATVGLIGAAVIGRWSLGLMKSSGAVLLDAVPDRGLEQRIRSRLESDADRVTDLHLWRLGPGHYAAMASLVSTAPQTPAQYKARLQDLPSLSHVTVEVEPCEICETL</sequence>
<dbReference type="NCBIfam" id="TIGR01297">
    <property type="entry name" value="CDF"/>
    <property type="match status" value="1"/>
</dbReference>
<dbReference type="SUPFAM" id="SSF161111">
    <property type="entry name" value="Cation efflux protein transmembrane domain-like"/>
    <property type="match status" value="1"/>
</dbReference>
<evidence type="ECO:0000313" key="10">
    <source>
        <dbReference type="Proteomes" id="UP000326202"/>
    </source>
</evidence>
<evidence type="ECO:0000256" key="7">
    <source>
        <dbReference type="SAM" id="Phobius"/>
    </source>
</evidence>
<feature type="transmembrane region" description="Helical" evidence="7">
    <location>
        <begin position="129"/>
        <end position="152"/>
    </location>
</feature>
<dbReference type="PANTHER" id="PTHR45755">
    <property type="match status" value="1"/>
</dbReference>
<accession>A0A5J6MYE1</accession>
<feature type="transmembrane region" description="Helical" evidence="7">
    <location>
        <begin position="213"/>
        <end position="233"/>
    </location>
</feature>
<dbReference type="InterPro" id="IPR002524">
    <property type="entry name" value="Cation_efflux"/>
</dbReference>
<dbReference type="InterPro" id="IPR058533">
    <property type="entry name" value="Cation_efflux_TM"/>
</dbReference>
<evidence type="ECO:0000259" key="8">
    <source>
        <dbReference type="Pfam" id="PF01545"/>
    </source>
</evidence>
<dbReference type="InterPro" id="IPR045316">
    <property type="entry name" value="Msc2-like"/>
</dbReference>
<dbReference type="GO" id="GO:0005385">
    <property type="term" value="F:zinc ion transmembrane transporter activity"/>
    <property type="evidence" value="ECO:0007669"/>
    <property type="project" value="InterPro"/>
</dbReference>
<dbReference type="Gene3D" id="1.20.1510.10">
    <property type="entry name" value="Cation efflux protein transmembrane domain"/>
    <property type="match status" value="1"/>
</dbReference>
<feature type="transmembrane region" description="Helical" evidence="7">
    <location>
        <begin position="187"/>
        <end position="207"/>
    </location>
</feature>
<evidence type="ECO:0000256" key="5">
    <source>
        <dbReference type="ARBA" id="ARBA00023065"/>
    </source>
</evidence>
<dbReference type="InterPro" id="IPR027469">
    <property type="entry name" value="Cation_efflux_TMD_sf"/>
</dbReference>
<protein>
    <submittedName>
        <fullName evidence="9">Cation efflux system protein</fullName>
    </submittedName>
</protein>
<keyword evidence="6 7" id="KW-0472">Membrane</keyword>
<dbReference type="Proteomes" id="UP000326202">
    <property type="component" value="Chromosome"/>
</dbReference>
<reference evidence="9 10" key="1">
    <citation type="submission" date="2019-08" db="EMBL/GenBank/DDBJ databases">
        <title>Hyperibacter terrae gen. nov., sp. nov. and Hyperibacter viscosus sp. nov., two new members in the family Rhodospirillaceae isolated from the rhizosphere of Hypericum perforatum.</title>
        <authorList>
            <person name="Noviana Z."/>
        </authorList>
    </citation>
    <scope>NUCLEOTIDE SEQUENCE [LARGE SCALE GENOMIC DNA]</scope>
    <source>
        <strain evidence="9 10">R5913</strain>
    </source>
</reference>
<gene>
    <name evidence="9" type="ORF">FRZ44_49910</name>
</gene>
<dbReference type="NCBIfam" id="NF033827">
    <property type="entry name" value="CDF_efflux_DmeF"/>
    <property type="match status" value="1"/>
</dbReference>
<feature type="transmembrane region" description="Helical" evidence="7">
    <location>
        <begin position="30"/>
        <end position="51"/>
    </location>
</feature>
<dbReference type="GO" id="GO:0016020">
    <property type="term" value="C:membrane"/>
    <property type="evidence" value="ECO:0007669"/>
    <property type="project" value="UniProtKB-SubCell"/>
</dbReference>
<feature type="transmembrane region" description="Helical" evidence="7">
    <location>
        <begin position="63"/>
        <end position="79"/>
    </location>
</feature>
<keyword evidence="3 7" id="KW-0812">Transmembrane</keyword>